<evidence type="ECO:0000313" key="2">
    <source>
        <dbReference type="Proteomes" id="UP000831785"/>
    </source>
</evidence>
<protein>
    <submittedName>
        <fullName evidence="1">Uncharacterized protein</fullName>
    </submittedName>
</protein>
<proteinExistence type="predicted"/>
<gene>
    <name evidence="1" type="ORF">MUN80_05595</name>
</gene>
<accession>A0ABY4FE26</accession>
<sequence length="169" mass="19596">MSNITQYNKNTGNFSQFIKNARNINVSKNYSSDSIHALTKKQAININKDYWSLIIDNKSKWPFEKNYYYKLYGKSIVNNKVVALFYTRSFFPKNIEKEATETVIATFSYQGKLIDSLPIQGSIGDDLNFVSIIRRDYKITTNYESYVNNQRTTYTKAYIIEPSGLITSL</sequence>
<keyword evidence="2" id="KW-1185">Reference proteome</keyword>
<dbReference type="RefSeq" id="WP_244720703.1">
    <property type="nucleotide sequence ID" value="NZ_CP095049.1"/>
</dbReference>
<evidence type="ECO:0000313" key="1">
    <source>
        <dbReference type="EMBL" id="UOQ54227.1"/>
    </source>
</evidence>
<reference evidence="1 2" key="1">
    <citation type="submission" date="2022-04" db="EMBL/GenBank/DDBJ databases">
        <title>Hymenobacter sp. isolated from the air.</title>
        <authorList>
            <person name="Won M."/>
            <person name="Lee C.-M."/>
            <person name="Woen H.-Y."/>
            <person name="Kwon S.-W."/>
        </authorList>
    </citation>
    <scope>NUCLEOTIDE SEQUENCE [LARGE SCALE GENOMIC DNA]</scope>
    <source>
        <strain evidence="2">5116 S-27</strain>
    </source>
</reference>
<name>A0ABY4FE26_9BACT</name>
<dbReference type="Proteomes" id="UP000831785">
    <property type="component" value="Chromosome"/>
</dbReference>
<dbReference type="EMBL" id="CP095049">
    <property type="protein sequence ID" value="UOQ54227.1"/>
    <property type="molecule type" value="Genomic_DNA"/>
</dbReference>
<organism evidence="1 2">
    <name type="scientific">Hymenobacter cellulosivorans</name>
    <dbReference type="NCBI Taxonomy" id="2932249"/>
    <lineage>
        <taxon>Bacteria</taxon>
        <taxon>Pseudomonadati</taxon>
        <taxon>Bacteroidota</taxon>
        <taxon>Cytophagia</taxon>
        <taxon>Cytophagales</taxon>
        <taxon>Hymenobacteraceae</taxon>
        <taxon>Hymenobacter</taxon>
    </lineage>
</organism>